<keyword evidence="8" id="KW-0862">Zinc</keyword>
<dbReference type="GO" id="GO:0004181">
    <property type="term" value="F:metallocarboxypeptidase activity"/>
    <property type="evidence" value="ECO:0007669"/>
    <property type="project" value="InterPro"/>
</dbReference>
<reference evidence="14 15" key="1">
    <citation type="submission" date="2019-03" db="EMBL/GenBank/DDBJ databases">
        <title>Lake Tanganyika Metagenome-Assembled Genomes (MAGs).</title>
        <authorList>
            <person name="Tran P."/>
        </authorList>
    </citation>
    <scope>NUCLEOTIDE SEQUENCE [LARGE SCALE GENOMIC DNA]</scope>
    <source>
        <strain evidence="14">K_DeepCast_65m_m2_236</strain>
    </source>
</reference>
<dbReference type="SMART" id="SM00631">
    <property type="entry name" value="Zn_pept"/>
    <property type="match status" value="1"/>
</dbReference>
<keyword evidence="3 14" id="KW-0121">Carboxypeptidase</keyword>
<dbReference type="PROSITE" id="PS51257">
    <property type="entry name" value="PROKAR_LIPOPROTEIN"/>
    <property type="match status" value="1"/>
</dbReference>
<evidence type="ECO:0000256" key="12">
    <source>
        <dbReference type="PROSITE-ProRule" id="PRU01379"/>
    </source>
</evidence>
<accession>A0A938BLQ9</accession>
<keyword evidence="5" id="KW-0479">Metal-binding</keyword>
<evidence type="ECO:0000256" key="7">
    <source>
        <dbReference type="ARBA" id="ARBA00022801"/>
    </source>
</evidence>
<evidence type="ECO:0000313" key="15">
    <source>
        <dbReference type="Proteomes" id="UP000703893"/>
    </source>
</evidence>
<evidence type="ECO:0000259" key="13">
    <source>
        <dbReference type="PROSITE" id="PS52035"/>
    </source>
</evidence>
<protein>
    <recommendedName>
        <fullName evidence="11">carboxypeptidase T</fullName>
        <ecNumber evidence="11">3.4.17.18</ecNumber>
    </recommendedName>
</protein>
<evidence type="ECO:0000256" key="3">
    <source>
        <dbReference type="ARBA" id="ARBA00022645"/>
    </source>
</evidence>
<proteinExistence type="inferred from homology"/>
<dbReference type="InterPro" id="IPR000834">
    <property type="entry name" value="Peptidase_M14"/>
</dbReference>
<dbReference type="PROSITE" id="PS52035">
    <property type="entry name" value="PEPTIDASE_M14"/>
    <property type="match status" value="1"/>
</dbReference>
<dbReference type="FunFam" id="3.40.630.10:FF:000084">
    <property type="entry name" value="Carboxypeptidase B2"/>
    <property type="match status" value="1"/>
</dbReference>
<comment type="catalytic activity">
    <reaction evidence="10">
        <text>Releases a C-terminal residue, which may be hydrophobic or positively charged.</text>
        <dbReference type="EC" id="3.4.17.18"/>
    </reaction>
</comment>
<evidence type="ECO:0000313" key="14">
    <source>
        <dbReference type="EMBL" id="MBM3273514.1"/>
    </source>
</evidence>
<dbReference type="PRINTS" id="PR00765">
    <property type="entry name" value="CRBOXYPTASEA"/>
</dbReference>
<keyword evidence="7" id="KW-0378">Hydrolase</keyword>
<evidence type="ECO:0000256" key="8">
    <source>
        <dbReference type="ARBA" id="ARBA00022833"/>
    </source>
</evidence>
<dbReference type="Gene3D" id="3.40.630.10">
    <property type="entry name" value="Zn peptidases"/>
    <property type="match status" value="1"/>
</dbReference>
<organism evidence="14 15">
    <name type="scientific">Candidatus Tanganyikabacteria bacterium</name>
    <dbReference type="NCBI Taxonomy" id="2961651"/>
    <lineage>
        <taxon>Bacteria</taxon>
        <taxon>Bacillati</taxon>
        <taxon>Candidatus Sericytochromatia</taxon>
        <taxon>Candidatus Tanganyikabacteria</taxon>
    </lineage>
</organism>
<dbReference type="GO" id="GO:0008270">
    <property type="term" value="F:zinc ion binding"/>
    <property type="evidence" value="ECO:0007669"/>
    <property type="project" value="InterPro"/>
</dbReference>
<dbReference type="AlphaFoldDB" id="A0A938BLQ9"/>
<evidence type="ECO:0000256" key="2">
    <source>
        <dbReference type="ARBA" id="ARBA00005988"/>
    </source>
</evidence>
<evidence type="ECO:0000256" key="11">
    <source>
        <dbReference type="ARBA" id="ARBA00066554"/>
    </source>
</evidence>
<keyword evidence="6" id="KW-0732">Signal</keyword>
<name>A0A938BLQ9_9BACT</name>
<dbReference type="CDD" id="cd03859">
    <property type="entry name" value="M14_CPT"/>
    <property type="match status" value="1"/>
</dbReference>
<evidence type="ECO:0000256" key="5">
    <source>
        <dbReference type="ARBA" id="ARBA00022723"/>
    </source>
</evidence>
<dbReference type="GO" id="GO:0006508">
    <property type="term" value="P:proteolysis"/>
    <property type="evidence" value="ECO:0007669"/>
    <property type="project" value="UniProtKB-KW"/>
</dbReference>
<comment type="similarity">
    <text evidence="2 12">Belongs to the peptidase M14 family.</text>
</comment>
<sequence length="424" mass="46454">MKRFGALLGLAAIFGVVGCGKGATSPGTGLSGQAIAQDKTTFASMAQGSRQVVRITVKSLAEVNDLAGRGLDLFENVNLPRGYVDATVTAKDEALLRKLGYRYSILKSTAQTFQAMGAMPAGYHTVAALKADFQNLAADNPAIAAYKTIGKSVNGQDVFALRITARPNGNLPQILFDSGQHARELPPVEINFRLAHHLVENYGKDTEVTRLVNSRDIWIVPVVNPDGRQNVENGDSWWRKNMRKLSMGARGVDTNRNSDDHWEKGNGMPWADDYHGPSPASEPETQAMRDLVAASKFTVSVDIHNYGGMVLWPPGFDNSSTKDEATFSNLGHKMADKLGYSAGTIARTIYRTYGDFSTWQYQKHGIIAFGVELDDPGFNAPYSSVEKDWNAWKDNFLWLISVSDDPRKHAAQMGEPMSLVGFNF</sequence>
<dbReference type="PANTHER" id="PTHR11705:SF143">
    <property type="entry name" value="SLL0236 PROTEIN"/>
    <property type="match status" value="1"/>
</dbReference>
<keyword evidence="4" id="KW-0645">Protease</keyword>
<evidence type="ECO:0000256" key="1">
    <source>
        <dbReference type="ARBA" id="ARBA00001947"/>
    </source>
</evidence>
<comment type="caution">
    <text evidence="14">The sequence shown here is derived from an EMBL/GenBank/DDBJ whole genome shotgun (WGS) entry which is preliminary data.</text>
</comment>
<dbReference type="InterPro" id="IPR033810">
    <property type="entry name" value="Carboxypeptidase_T"/>
</dbReference>
<dbReference type="EMBL" id="VGJX01000001">
    <property type="protein sequence ID" value="MBM3273514.1"/>
    <property type="molecule type" value="Genomic_DNA"/>
</dbReference>
<evidence type="ECO:0000256" key="6">
    <source>
        <dbReference type="ARBA" id="ARBA00022729"/>
    </source>
</evidence>
<evidence type="ECO:0000256" key="10">
    <source>
        <dbReference type="ARBA" id="ARBA00050859"/>
    </source>
</evidence>
<evidence type="ECO:0000256" key="9">
    <source>
        <dbReference type="ARBA" id="ARBA00023049"/>
    </source>
</evidence>
<dbReference type="Pfam" id="PF00246">
    <property type="entry name" value="Peptidase_M14"/>
    <property type="match status" value="1"/>
</dbReference>
<comment type="cofactor">
    <cofactor evidence="1">
        <name>Zn(2+)</name>
        <dbReference type="ChEBI" id="CHEBI:29105"/>
    </cofactor>
</comment>
<gene>
    <name evidence="14" type="ORF">FJZ00_00065</name>
</gene>
<keyword evidence="9" id="KW-0482">Metalloprotease</keyword>
<dbReference type="EC" id="3.4.17.18" evidence="11"/>
<dbReference type="Proteomes" id="UP000703893">
    <property type="component" value="Unassembled WGS sequence"/>
</dbReference>
<dbReference type="SUPFAM" id="SSF53187">
    <property type="entry name" value="Zn-dependent exopeptidases"/>
    <property type="match status" value="1"/>
</dbReference>
<feature type="active site" description="Proton donor/acceptor" evidence="12">
    <location>
        <position position="372"/>
    </location>
</feature>
<evidence type="ECO:0000256" key="4">
    <source>
        <dbReference type="ARBA" id="ARBA00022670"/>
    </source>
</evidence>
<dbReference type="PANTHER" id="PTHR11705">
    <property type="entry name" value="PROTEASE FAMILY M14 CARBOXYPEPTIDASE A,B"/>
    <property type="match status" value="1"/>
</dbReference>
<dbReference type="GO" id="GO:0005615">
    <property type="term" value="C:extracellular space"/>
    <property type="evidence" value="ECO:0007669"/>
    <property type="project" value="TreeGrafter"/>
</dbReference>
<feature type="domain" description="Peptidase M14" evidence="13">
    <location>
        <begin position="122"/>
        <end position="403"/>
    </location>
</feature>